<sequence>MATNITGTWSAVLNDKGETVYQSGTTIQEGPVQLVGGATLYVTSGATAAGVSNSGNIPNIIVSSGGTLLSSTITNGYVSALQGATTSGNVFNSDPAYYFSGAQSIGDSYYAGGGYGADTAYFSAGSIVTNATTSAGGPMIFYSGATVNGVTVSSGGVVTFSAGSVVSGLNIQPGGSAFISTIVGTPVNSAPVMPTSGVTTVTGVWSAVLSGGKTIYKNAAGTAVEAPLRLSGGTLYIASGATLSGLLVLGGTPVVSVFNGGTLLNFQINNGYVYVDGGGITSGNLLNSNPVRYSAGASSVNNIFLNSGYTADTVYALNGATLINPTISAGALVVISSGATIIDPVVTSGGQLSIYGGTATTCFLAGAMIETPQGPCTVEALRAGQEVVVYRDDVRCVETVSRVCKAGAIVENLHDDDMAGFPLRISAHSLGQNIPDRDLLVTAEHCLYFDGGFIPARMLVNGQSIRCAREYESYDYYHVELSRHGIICANNVLTESYLDTVTPLHDREGKGLTRYRSWASHGAAPLRVDRTFVEPIYNALLARCSSERTAKDALDHDHGLYLVTDGGRRIEQRRRAGDQVLFALPPGVERVRLVSRLARPFDTLGPFVDDRRELGVLVGDITLYRPDGTHDIRTHLEQDAFPGWDGAQGGDCRWTLGHATLPLDLPVQDDPALLSVRIVAAGPYCDRQVIRKHELSDWRP</sequence>
<gene>
    <name evidence="2" type="ORF">ASAP_0969</name>
</gene>
<dbReference type="SUPFAM" id="SSF51294">
    <property type="entry name" value="Hedgehog/intein (Hint) domain"/>
    <property type="match status" value="1"/>
</dbReference>
<dbReference type="Gene3D" id="2.170.16.10">
    <property type="entry name" value="Hedgehog/Intein (Hint) domain"/>
    <property type="match status" value="1"/>
</dbReference>
<dbReference type="AlphaFoldDB" id="A0A060QCY7"/>
<dbReference type="EMBL" id="CBLX010000007">
    <property type="protein sequence ID" value="CDG39014.1"/>
    <property type="molecule type" value="Genomic_DNA"/>
</dbReference>
<feature type="domain" description="Hedgehog/Intein (Hint)" evidence="1">
    <location>
        <begin position="361"/>
        <end position="500"/>
    </location>
</feature>
<reference evidence="2 3" key="1">
    <citation type="journal article" date="2014" name="Genome Biol. Evol.">
        <title>Acetic acid bacteria genomes reveal functional traits for adaptation to life in insect guts.</title>
        <authorList>
            <person name="Chouaia B."/>
            <person name="Gaiarsa S."/>
            <person name="Crotti E."/>
            <person name="Comandatore F."/>
            <person name="Degli Esposti M."/>
            <person name="Ricci I."/>
            <person name="Alma A."/>
            <person name="Favia G."/>
            <person name="Bandi C."/>
            <person name="Daffonchio D."/>
        </authorList>
    </citation>
    <scope>NUCLEOTIDE SEQUENCE [LARGE SCALE GENOMIC DNA]</scope>
    <source>
        <strain evidence="2 3">SF2.1</strain>
    </source>
</reference>
<dbReference type="InterPro" id="IPR012332">
    <property type="entry name" value="Autotransporter_pectin_lyase_C"/>
</dbReference>
<evidence type="ECO:0000313" key="3">
    <source>
        <dbReference type="Proteomes" id="UP000027583"/>
    </source>
</evidence>
<protein>
    <recommendedName>
        <fullName evidence="1">Hedgehog/Intein (Hint) domain-containing protein</fullName>
    </recommendedName>
</protein>
<proteinExistence type="predicted"/>
<dbReference type="Pfam" id="PF13403">
    <property type="entry name" value="Hint_2"/>
    <property type="match status" value="1"/>
</dbReference>
<dbReference type="Proteomes" id="UP000027583">
    <property type="component" value="Unassembled WGS sequence"/>
</dbReference>
<comment type="caution">
    <text evidence="2">The sequence shown here is derived from an EMBL/GenBank/DDBJ whole genome shotgun (WGS) entry which is preliminary data.</text>
</comment>
<dbReference type="InterPro" id="IPR036844">
    <property type="entry name" value="Hint_dom_sf"/>
</dbReference>
<organism evidence="2 3">
    <name type="scientific">Asaia bogorensis</name>
    <dbReference type="NCBI Taxonomy" id="91915"/>
    <lineage>
        <taxon>Bacteria</taxon>
        <taxon>Pseudomonadati</taxon>
        <taxon>Pseudomonadota</taxon>
        <taxon>Alphaproteobacteria</taxon>
        <taxon>Acetobacterales</taxon>
        <taxon>Acetobacteraceae</taxon>
        <taxon>Asaia</taxon>
    </lineage>
</organism>
<name>A0A060QCY7_9PROT</name>
<evidence type="ECO:0000313" key="2">
    <source>
        <dbReference type="EMBL" id="CDG39014.1"/>
    </source>
</evidence>
<dbReference type="Gene3D" id="2.160.20.20">
    <property type="match status" value="1"/>
</dbReference>
<accession>A0A060QCY7</accession>
<reference evidence="2 3" key="2">
    <citation type="journal article" date="2014" name="PLoS ONE">
        <title>Evolution of mitochondria reconstructed from the energy metabolism of living bacteria.</title>
        <authorList>
            <person name="Degli Esposti M."/>
            <person name="Chouaia B."/>
            <person name="Comandatore F."/>
            <person name="Crotti E."/>
            <person name="Sassera D."/>
            <person name="Lievens P.M."/>
            <person name="Daffonchio D."/>
            <person name="Bandi C."/>
        </authorList>
    </citation>
    <scope>NUCLEOTIDE SEQUENCE [LARGE SCALE GENOMIC DNA]</scope>
    <source>
        <strain evidence="2 3">SF2.1</strain>
    </source>
</reference>
<dbReference type="RefSeq" id="WP_023979161.1">
    <property type="nucleotide sequence ID" value="NZ_CBLX010000007.1"/>
</dbReference>
<evidence type="ECO:0000259" key="1">
    <source>
        <dbReference type="Pfam" id="PF13403"/>
    </source>
</evidence>
<dbReference type="InterPro" id="IPR028992">
    <property type="entry name" value="Hedgehog/Intein_dom"/>
</dbReference>
<dbReference type="eggNOG" id="COG3210">
    <property type="taxonomic scope" value="Bacteria"/>
</dbReference>